<evidence type="ECO:0000313" key="1">
    <source>
        <dbReference type="EMBL" id="EXI67988.1"/>
    </source>
</evidence>
<comment type="caution">
    <text evidence="1">The sequence shown here is derived from an EMBL/GenBank/DDBJ whole genome shotgun (WGS) entry which is preliminary data.</text>
</comment>
<keyword evidence="2" id="KW-1185">Reference proteome</keyword>
<evidence type="ECO:0000313" key="2">
    <source>
        <dbReference type="Proteomes" id="UP000020218"/>
    </source>
</evidence>
<dbReference type="EMBL" id="JFAX01000007">
    <property type="protein sequence ID" value="EXI67988.1"/>
    <property type="molecule type" value="Genomic_DNA"/>
</dbReference>
<proteinExistence type="predicted"/>
<name>A0A011ME17_9PROT</name>
<dbReference type="STRING" id="1454001.AW08_01593"/>
<dbReference type="AlphaFoldDB" id="A0A011ME17"/>
<dbReference type="PATRIC" id="fig|1454001.3.peg.1673"/>
<protein>
    <submittedName>
        <fullName evidence="1">Uncharacterized protein</fullName>
    </submittedName>
</protein>
<organism evidence="1 2">
    <name type="scientific">Candidatus Accumulibacter adjunctus</name>
    <dbReference type="NCBI Taxonomy" id="1454001"/>
    <lineage>
        <taxon>Bacteria</taxon>
        <taxon>Pseudomonadati</taxon>
        <taxon>Pseudomonadota</taxon>
        <taxon>Betaproteobacteria</taxon>
        <taxon>Candidatus Accumulibacter</taxon>
    </lineage>
</organism>
<reference evidence="1" key="1">
    <citation type="submission" date="2014-02" db="EMBL/GenBank/DDBJ databases">
        <title>Expanding our view of genomic diversity in Candidatus Accumulibacter clades.</title>
        <authorList>
            <person name="Skennerton C.T."/>
            <person name="Barr J.J."/>
            <person name="Slater F.R."/>
            <person name="Bond P.L."/>
            <person name="Tyson G.W."/>
        </authorList>
    </citation>
    <scope>NUCLEOTIDE SEQUENCE [LARGE SCALE GENOMIC DNA]</scope>
</reference>
<sequence>MSKSDIPLGIDELTHFAERIARLPPADAEWVDALLAEVLRARRHETDLLAMQAASKHAANEHGENLNDQLAQVALDTAEWLRTLWEVGYMGAGSFRSAPRSAFPSIDLDDVRKSSLFARIRQGKHALPFPPPTRNGRPWHDVLDETEATHQVAAEIVRDEDGLALAAIIEGCAEWNVVEETQGNSQFIVQHEGKGPRYRLSLPDSGGAELRREPPALACPLRQQERGGFHSHWLHWQRDDGSTLEVPLRAATWERAVAEAEHWLAMHHPEVYGQVRFVRQDAC</sequence>
<gene>
    <name evidence="1" type="ORF">AW08_01593</name>
</gene>
<accession>A0A011ME17</accession>
<dbReference type="Proteomes" id="UP000020218">
    <property type="component" value="Unassembled WGS sequence"/>
</dbReference>